<evidence type="ECO:0000313" key="3">
    <source>
        <dbReference type="Proteomes" id="UP000554286"/>
    </source>
</evidence>
<gene>
    <name evidence="2" type="ORF">GGD89_001230</name>
</gene>
<protein>
    <recommendedName>
        <fullName evidence="4">DUF2975 domain-containing protein</fullName>
    </recommendedName>
</protein>
<evidence type="ECO:0000256" key="1">
    <source>
        <dbReference type="SAM" id="Phobius"/>
    </source>
</evidence>
<keyword evidence="3" id="KW-1185">Reference proteome</keyword>
<evidence type="ECO:0000313" key="2">
    <source>
        <dbReference type="EMBL" id="MBB4265608.1"/>
    </source>
</evidence>
<reference evidence="2 3" key="1">
    <citation type="submission" date="2020-08" db="EMBL/GenBank/DDBJ databases">
        <title>Genome sequencing of Purple Non-Sulfur Bacteria from various extreme environments.</title>
        <authorList>
            <person name="Mayer M."/>
        </authorList>
    </citation>
    <scope>NUCLEOTIDE SEQUENCE [LARGE SCALE GENOMIC DNA]</scope>
    <source>
        <strain evidence="2 3">JA131</strain>
    </source>
</reference>
<dbReference type="AlphaFoldDB" id="A0A7W6W9A0"/>
<keyword evidence="1" id="KW-0472">Membrane</keyword>
<feature type="transmembrane region" description="Helical" evidence="1">
    <location>
        <begin position="58"/>
        <end position="86"/>
    </location>
</feature>
<dbReference type="Pfam" id="PF11188">
    <property type="entry name" value="DUF2975"/>
    <property type="match status" value="1"/>
</dbReference>
<dbReference type="RefSeq" id="WP_184043232.1">
    <property type="nucleotide sequence ID" value="NZ_JACIGK010000007.1"/>
</dbReference>
<organism evidence="2 3">
    <name type="scientific">Roseospira visakhapatnamensis</name>
    <dbReference type="NCBI Taxonomy" id="390880"/>
    <lineage>
        <taxon>Bacteria</taxon>
        <taxon>Pseudomonadati</taxon>
        <taxon>Pseudomonadota</taxon>
        <taxon>Alphaproteobacteria</taxon>
        <taxon>Rhodospirillales</taxon>
        <taxon>Rhodospirillaceae</taxon>
        <taxon>Roseospira</taxon>
    </lineage>
</organism>
<comment type="caution">
    <text evidence="2">The sequence shown here is derived from an EMBL/GenBank/DDBJ whole genome shotgun (WGS) entry which is preliminary data.</text>
</comment>
<proteinExistence type="predicted"/>
<dbReference type="Proteomes" id="UP000554286">
    <property type="component" value="Unassembled WGS sequence"/>
</dbReference>
<keyword evidence="1" id="KW-1133">Transmembrane helix</keyword>
<feature type="transmembrane region" description="Helical" evidence="1">
    <location>
        <begin position="107"/>
        <end position="129"/>
    </location>
</feature>
<name>A0A7W6W9A0_9PROT</name>
<dbReference type="EMBL" id="JACIGK010000007">
    <property type="protein sequence ID" value="MBB4265608.1"/>
    <property type="molecule type" value="Genomic_DNA"/>
</dbReference>
<dbReference type="InterPro" id="IPR021354">
    <property type="entry name" value="DUF2975"/>
</dbReference>
<keyword evidence="1" id="KW-0812">Transmembrane</keyword>
<feature type="transmembrane region" description="Helical" evidence="1">
    <location>
        <begin position="135"/>
        <end position="158"/>
    </location>
</feature>
<evidence type="ECO:0008006" key="4">
    <source>
        <dbReference type="Google" id="ProtNLM"/>
    </source>
</evidence>
<accession>A0A7W6W9A0</accession>
<sequence length="175" mass="19009">MGNLDRIRRLSHALRVCVALGMVVFLIGPPLAWANPTWMAEQTALGDYLSTEIAPWQQVAGATIWMAVGLLGVWMLSGLWLLFGLYGRGRIFEAENVRALRRFGMGLVAYVAASIVGETMTILVLTATAPPGERILAISAENSDVITLILAGLFLVIARVMDEGRLLKEDQATIV</sequence>